<dbReference type="AlphaFoldDB" id="A0A1X2H3G2"/>
<dbReference type="GO" id="GO:0006400">
    <property type="term" value="P:tRNA modification"/>
    <property type="evidence" value="ECO:0007669"/>
    <property type="project" value="InterPro"/>
</dbReference>
<proteinExistence type="predicted"/>
<dbReference type="PROSITE" id="PS51165">
    <property type="entry name" value="THUMP"/>
    <property type="match status" value="1"/>
</dbReference>
<dbReference type="EMBL" id="MCGN01000010">
    <property type="protein sequence ID" value="ORY92331.1"/>
    <property type="molecule type" value="Genomic_DNA"/>
</dbReference>
<reference evidence="4 5" key="1">
    <citation type="submission" date="2016-07" db="EMBL/GenBank/DDBJ databases">
        <title>Pervasive Adenine N6-methylation of Active Genes in Fungi.</title>
        <authorList>
            <consortium name="DOE Joint Genome Institute"/>
            <person name="Mondo S.J."/>
            <person name="Dannebaum R.O."/>
            <person name="Kuo R.C."/>
            <person name="Labutti K."/>
            <person name="Haridas S."/>
            <person name="Kuo A."/>
            <person name="Salamov A."/>
            <person name="Ahrendt S.R."/>
            <person name="Lipzen A."/>
            <person name="Sullivan W."/>
            <person name="Andreopoulos W.B."/>
            <person name="Clum A."/>
            <person name="Lindquist E."/>
            <person name="Daum C."/>
            <person name="Ramamoorthy G.K."/>
            <person name="Gryganskyi A."/>
            <person name="Culley D."/>
            <person name="Magnuson J.K."/>
            <person name="James T.Y."/>
            <person name="O'Malley M.A."/>
            <person name="Stajich J.E."/>
            <person name="Spatafora J.W."/>
            <person name="Visel A."/>
            <person name="Grigoriev I.V."/>
        </authorList>
    </citation>
    <scope>NUCLEOTIDE SEQUENCE [LARGE SCALE GENOMIC DNA]</scope>
    <source>
        <strain evidence="4 5">NRRL 2496</strain>
    </source>
</reference>
<name>A0A1X2H3G2_SYNRA</name>
<dbReference type="InterPro" id="IPR004114">
    <property type="entry name" value="THUMP_dom"/>
</dbReference>
<accession>A0A1X2H3G2</accession>
<dbReference type="InterPro" id="IPR040183">
    <property type="entry name" value="THUMPD1-like"/>
</dbReference>
<evidence type="ECO:0000313" key="4">
    <source>
        <dbReference type="EMBL" id="ORY92331.1"/>
    </source>
</evidence>
<evidence type="ECO:0000259" key="3">
    <source>
        <dbReference type="PROSITE" id="PS51165"/>
    </source>
</evidence>
<feature type="compositionally biased region" description="Basic and acidic residues" evidence="2">
    <location>
        <begin position="98"/>
        <end position="121"/>
    </location>
</feature>
<feature type="region of interest" description="Disordered" evidence="2">
    <location>
        <begin position="96"/>
        <end position="121"/>
    </location>
</feature>
<sequence>MEKRKTTEGEGVPAKKQKTGTLPIVRGKFKSRWLAKHSSLLKRSDNAYGVMVTCGVSGETRALGQVQQCLLANIPKLFPDYETVWDRFEGDLDVAPLEDEKKEQDETATKEEKEEGEKKEKKDKLIQAVDTACAGTVFLRFRVNIKPTDFVKCLFEDLLQDKSEAPPLRFCARWLPLDYICPAASDRMTECFERLVREEDGLKKADTKIAIVTEIRNNQAFQKPDVIQLLAPLLPSHLKVDLKNPDLVVFCSIFKSVCGYSVLTDYYKYKKYNLTAMLEELQQERQQSSNA</sequence>
<keyword evidence="1" id="KW-0694">RNA-binding</keyword>
<comment type="caution">
    <text evidence="4">The sequence shown here is derived from an EMBL/GenBank/DDBJ whole genome shotgun (WGS) entry which is preliminary data.</text>
</comment>
<dbReference type="GO" id="GO:0003723">
    <property type="term" value="F:RNA binding"/>
    <property type="evidence" value="ECO:0007669"/>
    <property type="project" value="UniProtKB-UniRule"/>
</dbReference>
<feature type="domain" description="THUMP" evidence="3">
    <location>
        <begin position="156"/>
        <end position="264"/>
    </location>
</feature>
<protein>
    <recommendedName>
        <fullName evidence="3">THUMP domain-containing protein</fullName>
    </recommendedName>
</protein>
<dbReference type="Pfam" id="PF02926">
    <property type="entry name" value="THUMP"/>
    <property type="match status" value="1"/>
</dbReference>
<evidence type="ECO:0000256" key="2">
    <source>
        <dbReference type="SAM" id="MobiDB-lite"/>
    </source>
</evidence>
<dbReference type="OrthoDB" id="367221at2759"/>
<dbReference type="PANTHER" id="PTHR13452">
    <property type="entry name" value="THUMP DOMAIN CONTAINING PROTEIN 1-RELATED"/>
    <property type="match status" value="1"/>
</dbReference>
<evidence type="ECO:0000313" key="5">
    <source>
        <dbReference type="Proteomes" id="UP000242180"/>
    </source>
</evidence>
<keyword evidence="5" id="KW-1185">Reference proteome</keyword>
<dbReference type="Proteomes" id="UP000242180">
    <property type="component" value="Unassembled WGS sequence"/>
</dbReference>
<dbReference type="Gene3D" id="3.30.2300.10">
    <property type="entry name" value="THUMP superfamily"/>
    <property type="match status" value="1"/>
</dbReference>
<evidence type="ECO:0000256" key="1">
    <source>
        <dbReference type="PROSITE-ProRule" id="PRU00529"/>
    </source>
</evidence>
<dbReference type="STRING" id="13706.A0A1X2H3G2"/>
<dbReference type="OMA" id="RWIPLDY"/>
<gene>
    <name evidence="4" type="ORF">BCR43DRAFT_498181</name>
</gene>
<organism evidence="4 5">
    <name type="scientific">Syncephalastrum racemosum</name>
    <name type="common">Filamentous fungus</name>
    <dbReference type="NCBI Taxonomy" id="13706"/>
    <lineage>
        <taxon>Eukaryota</taxon>
        <taxon>Fungi</taxon>
        <taxon>Fungi incertae sedis</taxon>
        <taxon>Mucoromycota</taxon>
        <taxon>Mucoromycotina</taxon>
        <taxon>Mucoromycetes</taxon>
        <taxon>Mucorales</taxon>
        <taxon>Syncephalastraceae</taxon>
        <taxon>Syncephalastrum</taxon>
    </lineage>
</organism>
<dbReference type="CDD" id="cd11717">
    <property type="entry name" value="THUMP_THUMPD1_like"/>
    <property type="match status" value="1"/>
</dbReference>
<dbReference type="InParanoid" id="A0A1X2H3G2"/>
<dbReference type="SUPFAM" id="SSF143437">
    <property type="entry name" value="THUMP domain-like"/>
    <property type="match status" value="1"/>
</dbReference>
<dbReference type="PANTHER" id="PTHR13452:SF10">
    <property type="entry name" value="THUMP DOMAIN-CONTAINING PROTEIN 1"/>
    <property type="match status" value="1"/>
</dbReference>